<organism evidence="1 2">
    <name type="scientific">Mitsuokella multacida DSM 20544</name>
    <dbReference type="NCBI Taxonomy" id="500635"/>
    <lineage>
        <taxon>Bacteria</taxon>
        <taxon>Bacillati</taxon>
        <taxon>Bacillota</taxon>
        <taxon>Negativicutes</taxon>
        <taxon>Selenomonadales</taxon>
        <taxon>Selenomonadaceae</taxon>
        <taxon>Mitsuokella</taxon>
    </lineage>
</organism>
<dbReference type="GeneID" id="93480345"/>
<gene>
    <name evidence="1" type="ORF">MITSMUL_03122</name>
</gene>
<dbReference type="Proteomes" id="UP000003671">
    <property type="component" value="Unassembled WGS sequence"/>
</dbReference>
<dbReference type="AlphaFoldDB" id="C9KJC5"/>
<sequence>MKKITLYSYEELGKSAKASAYRVMAGDHNLIIKQELADCAKIICKAFDGIYWTGARFLGKQNSDINLASALATLDEMNNVELKNIIMSNLLVDLKWNQYGYSVAEWLDNAYVKYFHKYQATPECIAEYCKTCKVWFYVNGARCYDF</sequence>
<dbReference type="HOGENOM" id="CLU_1775334_0_0_9"/>
<comment type="caution">
    <text evidence="1">The sequence shown here is derived from an EMBL/GenBank/DDBJ whole genome shotgun (WGS) entry which is preliminary data.</text>
</comment>
<keyword evidence="2" id="KW-1185">Reference proteome</keyword>
<evidence type="ECO:0000313" key="1">
    <source>
        <dbReference type="EMBL" id="EEX69991.1"/>
    </source>
</evidence>
<name>C9KJC5_9FIRM</name>
<proteinExistence type="predicted"/>
<protein>
    <submittedName>
        <fullName evidence="1">Uncharacterized protein</fullName>
    </submittedName>
</protein>
<evidence type="ECO:0000313" key="2">
    <source>
        <dbReference type="Proteomes" id="UP000003671"/>
    </source>
</evidence>
<dbReference type="EMBL" id="ABWK02000001">
    <property type="protein sequence ID" value="EEX69991.1"/>
    <property type="molecule type" value="Genomic_DNA"/>
</dbReference>
<reference evidence="1" key="1">
    <citation type="submission" date="2009-09" db="EMBL/GenBank/DDBJ databases">
        <authorList>
            <person name="Weinstock G."/>
            <person name="Sodergren E."/>
            <person name="Clifton S."/>
            <person name="Fulton L."/>
            <person name="Fulton B."/>
            <person name="Courtney L."/>
            <person name="Fronick C."/>
            <person name="Harrison M."/>
            <person name="Strong C."/>
            <person name="Farmer C."/>
            <person name="Delahaunty K."/>
            <person name="Markovic C."/>
            <person name="Hall O."/>
            <person name="Minx P."/>
            <person name="Tomlinson C."/>
            <person name="Mitreva M."/>
            <person name="Nelson J."/>
            <person name="Hou S."/>
            <person name="Wollam A."/>
            <person name="Pepin K.H."/>
            <person name="Johnson M."/>
            <person name="Bhonagiri V."/>
            <person name="Nash W.E."/>
            <person name="Warren W."/>
            <person name="Chinwalla A."/>
            <person name="Mardis E.R."/>
            <person name="Wilson R.K."/>
        </authorList>
    </citation>
    <scope>NUCLEOTIDE SEQUENCE [LARGE SCALE GENOMIC DNA]</scope>
    <source>
        <strain evidence="1">DSM 20544</strain>
    </source>
</reference>
<dbReference type="STRING" id="500635.MITSMUL_03122"/>
<accession>C9KJC5</accession>
<dbReference type="RefSeq" id="WP_005838981.1">
    <property type="nucleotide sequence ID" value="NZ_GG697141.2"/>
</dbReference>